<keyword evidence="3" id="KW-1185">Reference proteome</keyword>
<evidence type="ECO:0000313" key="3">
    <source>
        <dbReference type="Proteomes" id="UP000422232"/>
    </source>
</evidence>
<protein>
    <submittedName>
        <fullName evidence="2">Uncharacterized protein</fullName>
    </submittedName>
</protein>
<dbReference type="Proteomes" id="UP000422232">
    <property type="component" value="Chromosome"/>
</dbReference>
<evidence type="ECO:0000313" key="2">
    <source>
        <dbReference type="EMBL" id="QGO07613.1"/>
    </source>
</evidence>
<accession>A0A9Q6LQL7</accession>
<geneLocation type="plasmid" evidence="2 3">
    <name>unnamed1</name>
</geneLocation>
<organism evidence="2 3">
    <name type="scientific">Piscirickettsia salmonis</name>
    <dbReference type="NCBI Taxonomy" id="1238"/>
    <lineage>
        <taxon>Bacteria</taxon>
        <taxon>Pseudomonadati</taxon>
        <taxon>Pseudomonadota</taxon>
        <taxon>Gammaproteobacteria</taxon>
        <taxon>Thiotrichales</taxon>
        <taxon>Piscirickettsiaceae</taxon>
        <taxon>Piscirickettsia</taxon>
    </lineage>
</organism>
<sequence>MVIQRQKGETYQIQFTLKHVLQYRSAWWNYRAKHADSIRPAVDENVLKVLGCRTKLMGCDVYGTVAKNLDLSRV</sequence>
<dbReference type="EMBL" id="CP038908">
    <property type="protein sequence ID" value="QGO04648.1"/>
    <property type="molecule type" value="Genomic_DNA"/>
</dbReference>
<dbReference type="RefSeq" id="WP_054300590.1">
    <property type="nucleotide sequence ID" value="NZ_CP012414.1"/>
</dbReference>
<reference evidence="2 3" key="1">
    <citation type="submission" date="2019-04" db="EMBL/GenBank/DDBJ databases">
        <title>Complete genome sequencing of Piscirickettsia salmonis strain Psal-009.</title>
        <authorList>
            <person name="Schober I."/>
            <person name="Bunk B."/>
            <person name="Sproer C."/>
            <person name="Carril G.P."/>
            <person name="Riedel T."/>
            <person name="Flores-Herrera P.A."/>
            <person name="Nourdin-Galindo G."/>
            <person name="Marshall S.H."/>
            <person name="Overmann J."/>
        </authorList>
    </citation>
    <scope>NUCLEOTIDE SEQUENCE [LARGE SCALE GENOMIC DNA]</scope>
    <source>
        <strain evidence="2 3">Psal-009</strain>
        <plasmid evidence="2 3">unnamed1</plasmid>
    </source>
</reference>
<dbReference type="EMBL" id="CP038909">
    <property type="protein sequence ID" value="QGO07613.1"/>
    <property type="molecule type" value="Genomic_DNA"/>
</dbReference>
<dbReference type="GeneID" id="66742510"/>
<gene>
    <name evidence="1" type="ORF">Psal009_00519</name>
    <name evidence="2" type="ORF">Psal009_03572</name>
</gene>
<dbReference type="Proteomes" id="UP000422232">
    <property type="component" value="Plasmid unnamed1"/>
</dbReference>
<dbReference type="AlphaFoldDB" id="A0A9Q6LQL7"/>
<evidence type="ECO:0000313" key="1">
    <source>
        <dbReference type="EMBL" id="QGO04648.1"/>
    </source>
</evidence>
<keyword evidence="2" id="KW-0614">Plasmid</keyword>
<proteinExistence type="predicted"/>
<name>A0A9Q6LQL7_PISSA</name>